<evidence type="ECO:0000256" key="6">
    <source>
        <dbReference type="ARBA" id="ARBA00022729"/>
    </source>
</evidence>
<dbReference type="FunFam" id="3.40.50.1820:FF:000075">
    <property type="entry name" value="Carboxypeptidase"/>
    <property type="match status" value="1"/>
</dbReference>
<dbReference type="PRINTS" id="PR00724">
    <property type="entry name" value="CRBOXYPTASEC"/>
</dbReference>
<keyword evidence="7 10" id="KW-0378">Hydrolase</keyword>
<dbReference type="Pfam" id="PF00450">
    <property type="entry name" value="Peptidase_S10"/>
    <property type="match status" value="1"/>
</dbReference>
<keyword evidence="3" id="KW-0964">Secreted</keyword>
<evidence type="ECO:0000256" key="4">
    <source>
        <dbReference type="ARBA" id="ARBA00022645"/>
    </source>
</evidence>
<evidence type="ECO:0000313" key="12">
    <source>
        <dbReference type="RefSeq" id="XP_052128745.1"/>
    </source>
</evidence>
<dbReference type="PROSITE" id="PS00131">
    <property type="entry name" value="CARBOXYPEPT_SER_SER"/>
    <property type="match status" value="1"/>
</dbReference>
<dbReference type="PANTHER" id="PTHR11802:SF3">
    <property type="entry name" value="RETINOID-INDUCIBLE SERINE CARBOXYPEPTIDASE"/>
    <property type="match status" value="1"/>
</dbReference>
<dbReference type="GO" id="GO:0004185">
    <property type="term" value="F:serine-type carboxypeptidase activity"/>
    <property type="evidence" value="ECO:0007669"/>
    <property type="project" value="UniProtKB-UniRule"/>
</dbReference>
<evidence type="ECO:0000256" key="9">
    <source>
        <dbReference type="ARBA" id="ARBA00055847"/>
    </source>
</evidence>
<feature type="chain" id="PRO_5039758377" description="Carboxypeptidase" evidence="10">
    <location>
        <begin position="28"/>
        <end position="457"/>
    </location>
</feature>
<dbReference type="AlphaFoldDB" id="A0A9C6XRW8"/>
<evidence type="ECO:0000256" key="5">
    <source>
        <dbReference type="ARBA" id="ARBA00022670"/>
    </source>
</evidence>
<dbReference type="GeneID" id="113210040"/>
<name>A0A9C6XRW8_FRAOC</name>
<reference evidence="12" key="1">
    <citation type="submission" date="2025-08" db="UniProtKB">
        <authorList>
            <consortium name="RefSeq"/>
        </authorList>
    </citation>
    <scope>IDENTIFICATION</scope>
    <source>
        <tissue evidence="12">Whole organism</tissue>
    </source>
</reference>
<sequence>MRAPEHKGCRLLVALALLTAIAGHARGIVRRRRGFGDGGQEYGYVDVRDGAHMFYWLYYVNGGDTPADKPLVLWLQGGPGASSTSFGNFEEIGPLDSNLNARNATWVKYVNVMFVDNPVGTGFSYVDSTSKLTTNNKQIASDLVELTRGFLKRHPQFRNIPVYVFSESYGGKMAAEFALNLFKEKKAGTIDVNIQGVALGDAWISPVDTVLSWANYLLQTGMVDRRGHRAVQVAANKSSAAAAVGKWREATRRWEAVEGDVLAATRHADFYNILMPVEAREEEPKAKSATTDFLFRVMSERIAPDERLDALMNMRVKPALGVVPERVRFRTTSAQVFNALYADFMKPVTHIVERLLSETDLKVVVFNGQLDLIVSTPGTLAWAERLKWRMGEYWVTKAPRRALAVDGILEGFVKSAGKFSFYWINRAGHMVPADNPAASIEMLRQVTEFDKREITTE</sequence>
<gene>
    <name evidence="12" type="primary">LOC113210040</name>
</gene>
<keyword evidence="6 10" id="KW-0732">Signal</keyword>
<evidence type="ECO:0000256" key="10">
    <source>
        <dbReference type="RuleBase" id="RU361156"/>
    </source>
</evidence>
<keyword evidence="11" id="KW-1185">Reference proteome</keyword>
<dbReference type="InterPro" id="IPR029058">
    <property type="entry name" value="AB_hydrolase_fold"/>
</dbReference>
<feature type="signal peptide" evidence="10">
    <location>
        <begin position="1"/>
        <end position="27"/>
    </location>
</feature>
<accession>A0A9C6XRW8</accession>
<evidence type="ECO:0000313" key="11">
    <source>
        <dbReference type="Proteomes" id="UP000504606"/>
    </source>
</evidence>
<evidence type="ECO:0000256" key="3">
    <source>
        <dbReference type="ARBA" id="ARBA00022525"/>
    </source>
</evidence>
<dbReference type="RefSeq" id="XP_052128745.1">
    <property type="nucleotide sequence ID" value="XM_052272785.1"/>
</dbReference>
<organism evidence="11 12">
    <name type="scientific">Frankliniella occidentalis</name>
    <name type="common">Western flower thrips</name>
    <name type="synonym">Euthrips occidentalis</name>
    <dbReference type="NCBI Taxonomy" id="133901"/>
    <lineage>
        <taxon>Eukaryota</taxon>
        <taxon>Metazoa</taxon>
        <taxon>Ecdysozoa</taxon>
        <taxon>Arthropoda</taxon>
        <taxon>Hexapoda</taxon>
        <taxon>Insecta</taxon>
        <taxon>Pterygota</taxon>
        <taxon>Neoptera</taxon>
        <taxon>Paraneoptera</taxon>
        <taxon>Thysanoptera</taxon>
        <taxon>Terebrantia</taxon>
        <taxon>Thripoidea</taxon>
        <taxon>Thripidae</taxon>
        <taxon>Frankliniella</taxon>
    </lineage>
</organism>
<dbReference type="Proteomes" id="UP000504606">
    <property type="component" value="Unplaced"/>
</dbReference>
<dbReference type="OrthoDB" id="443318at2759"/>
<keyword evidence="5 10" id="KW-0645">Protease</keyword>
<evidence type="ECO:0000256" key="7">
    <source>
        <dbReference type="ARBA" id="ARBA00022801"/>
    </source>
</evidence>
<dbReference type="InterPro" id="IPR018202">
    <property type="entry name" value="Ser_caboxypep_ser_AS"/>
</dbReference>
<evidence type="ECO:0000256" key="2">
    <source>
        <dbReference type="ARBA" id="ARBA00009431"/>
    </source>
</evidence>
<evidence type="ECO:0000256" key="1">
    <source>
        <dbReference type="ARBA" id="ARBA00004613"/>
    </source>
</evidence>
<keyword evidence="8" id="KW-0325">Glycoprotein</keyword>
<dbReference type="Gene3D" id="3.40.50.1820">
    <property type="entry name" value="alpha/beta hydrolase"/>
    <property type="match status" value="1"/>
</dbReference>
<keyword evidence="4 10" id="KW-0121">Carboxypeptidase</keyword>
<dbReference type="EC" id="3.4.16.-" evidence="10"/>
<comment type="function">
    <text evidence="9">May be involved in vascular wall and kidney homeostasis.</text>
</comment>
<protein>
    <recommendedName>
        <fullName evidence="10">Carboxypeptidase</fullName>
        <ecNumber evidence="10">3.4.16.-</ecNumber>
    </recommendedName>
</protein>
<comment type="similarity">
    <text evidence="2 10">Belongs to the peptidase S10 family.</text>
</comment>
<evidence type="ECO:0000256" key="8">
    <source>
        <dbReference type="ARBA" id="ARBA00023180"/>
    </source>
</evidence>
<dbReference type="GO" id="GO:0005576">
    <property type="term" value="C:extracellular region"/>
    <property type="evidence" value="ECO:0007669"/>
    <property type="project" value="UniProtKB-SubCell"/>
</dbReference>
<dbReference type="SUPFAM" id="SSF53474">
    <property type="entry name" value="alpha/beta-Hydrolases"/>
    <property type="match status" value="1"/>
</dbReference>
<dbReference type="PANTHER" id="PTHR11802">
    <property type="entry name" value="SERINE PROTEASE FAMILY S10 SERINE CARBOXYPEPTIDASE"/>
    <property type="match status" value="1"/>
</dbReference>
<dbReference type="InterPro" id="IPR001563">
    <property type="entry name" value="Peptidase_S10"/>
</dbReference>
<dbReference type="GO" id="GO:0006508">
    <property type="term" value="P:proteolysis"/>
    <property type="evidence" value="ECO:0007669"/>
    <property type="project" value="UniProtKB-KW"/>
</dbReference>
<comment type="subcellular location">
    <subcellularLocation>
        <location evidence="1">Secreted</location>
    </subcellularLocation>
</comment>
<proteinExistence type="inferred from homology"/>